<dbReference type="Proteomes" id="UP000887159">
    <property type="component" value="Unassembled WGS sequence"/>
</dbReference>
<proteinExistence type="predicted"/>
<name>A0A8X6S0R7_TRICX</name>
<organism evidence="1 2">
    <name type="scientific">Trichonephila clavipes</name>
    <name type="common">Golden silk orbweaver</name>
    <name type="synonym">Nephila clavipes</name>
    <dbReference type="NCBI Taxonomy" id="2585209"/>
    <lineage>
        <taxon>Eukaryota</taxon>
        <taxon>Metazoa</taxon>
        <taxon>Ecdysozoa</taxon>
        <taxon>Arthropoda</taxon>
        <taxon>Chelicerata</taxon>
        <taxon>Arachnida</taxon>
        <taxon>Araneae</taxon>
        <taxon>Araneomorphae</taxon>
        <taxon>Entelegynae</taxon>
        <taxon>Araneoidea</taxon>
        <taxon>Nephilidae</taxon>
        <taxon>Trichonephila</taxon>
    </lineage>
</organism>
<accession>A0A8X6S0R7</accession>
<comment type="caution">
    <text evidence="1">The sequence shown here is derived from an EMBL/GenBank/DDBJ whole genome shotgun (WGS) entry which is preliminary data.</text>
</comment>
<dbReference type="AlphaFoldDB" id="A0A8X6S0R7"/>
<gene>
    <name evidence="1" type="primary">NCL1_31493</name>
    <name evidence="1" type="ORF">TNCV_1200491</name>
</gene>
<protein>
    <submittedName>
        <fullName evidence="1">E3 ubiquitin-protein ligase RNF13</fullName>
    </submittedName>
</protein>
<dbReference type="EMBL" id="BMAU01021243">
    <property type="protein sequence ID" value="GFY04271.1"/>
    <property type="molecule type" value="Genomic_DNA"/>
</dbReference>
<evidence type="ECO:0000313" key="1">
    <source>
        <dbReference type="EMBL" id="GFY04271.1"/>
    </source>
</evidence>
<sequence length="150" mass="16529">MYCRQWQPNTIAPAVGEVCRCKAKAGLRRSPRGLLSNTIVITAEMESGFIAKYDLVTFRGSPVFSCTAPLQMEASIGGCQGPHLMGPAIPNVLPPGAFVWFEKTQGLLMKVLNVPGWLPIKQLAVRVHFLRCSGLLDDWSVEDIRSRVFV</sequence>
<reference evidence="1" key="1">
    <citation type="submission" date="2020-08" db="EMBL/GenBank/DDBJ databases">
        <title>Multicomponent nature underlies the extraordinary mechanical properties of spider dragline silk.</title>
        <authorList>
            <person name="Kono N."/>
            <person name="Nakamura H."/>
            <person name="Mori M."/>
            <person name="Yoshida Y."/>
            <person name="Ohtoshi R."/>
            <person name="Malay A.D."/>
            <person name="Moran D.A.P."/>
            <person name="Tomita M."/>
            <person name="Numata K."/>
            <person name="Arakawa K."/>
        </authorList>
    </citation>
    <scope>NUCLEOTIDE SEQUENCE</scope>
</reference>
<evidence type="ECO:0000313" key="2">
    <source>
        <dbReference type="Proteomes" id="UP000887159"/>
    </source>
</evidence>
<keyword evidence="2" id="KW-1185">Reference proteome</keyword>